<reference evidence="3" key="1">
    <citation type="submission" date="2024-05" db="EMBL/GenBank/DDBJ databases">
        <authorList>
            <person name="Karamendin K."/>
            <person name="Kydyrmanov A."/>
            <person name="Kasymbekov Y."/>
            <person name="Nuralibekov S."/>
            <person name="Sabyrzhan T."/>
            <person name="Khan Y."/>
        </authorList>
    </citation>
    <scope>NUCLEOTIDE SEQUENCE [LARGE SCALE GENOMIC DNA]</scope>
</reference>
<protein>
    <submittedName>
        <fullName evidence="2">ORF13</fullName>
    </submittedName>
</protein>
<evidence type="ECO:0000259" key="1">
    <source>
        <dbReference type="Pfam" id="PF01057"/>
    </source>
</evidence>
<dbReference type="EMBL" id="OR529407">
    <property type="protein sequence ID" value="WPS63608.1"/>
    <property type="molecule type" value="Genomic_DNA"/>
</dbReference>
<evidence type="ECO:0000313" key="3">
    <source>
        <dbReference type="Proteomes" id="UP001327288"/>
    </source>
</evidence>
<dbReference type="Proteomes" id="UP001327288">
    <property type="component" value="Segment"/>
</dbReference>
<name>A0ABZ0T1H1_9ADEN</name>
<keyword evidence="3" id="KW-1185">Reference proteome</keyword>
<feature type="domain" description="Parvovirus non-structural protein 1 helicase" evidence="1">
    <location>
        <begin position="12"/>
        <end position="140"/>
    </location>
</feature>
<sequence>MLVPNTPASSPASDSMNDLVDQLFADGVAHSAQWSFPSKKLINESDRQKVIEELRSRFSQSVDLLYQLPPRETDSIRAAFYNPSDNWFFSVFQSAGYDAAVCGKTFLRWLAGEVNTIVLCGDGLSLAKTVFNAVSSCFPFAIIDRDINSVPSMASACTRASLYCVPFVDRRPDPIMLHLMEGNSATCMFQGEVVHVRPMQMLIHCVDPSIAHGFVAKNASLFFMPDHHSKTSQCFSPRTELRDFVYNSSERHCDMNVHCKRDNRLCSSCARNDCS</sequence>
<evidence type="ECO:0000313" key="2">
    <source>
        <dbReference type="EMBL" id="WPS63608.1"/>
    </source>
</evidence>
<organism evidence="2 3">
    <name type="scientific">Aviadenovirus sp</name>
    <dbReference type="NCBI Taxonomy" id="2217649"/>
    <lineage>
        <taxon>Viruses</taxon>
        <taxon>Varidnaviria</taxon>
        <taxon>Bamfordvirae</taxon>
        <taxon>Preplasmiviricota</taxon>
        <taxon>Polisuviricotina</taxon>
        <taxon>Pharingeaviricetes</taxon>
        <taxon>Rowavirales</taxon>
        <taxon>Adenoviridae</taxon>
        <taxon>Aviadenovirus</taxon>
    </lineage>
</organism>
<dbReference type="Pfam" id="PF01057">
    <property type="entry name" value="Parvo_NS1"/>
    <property type="match status" value="1"/>
</dbReference>
<accession>A0ABZ0T1H1</accession>
<proteinExistence type="predicted"/>
<dbReference type="InterPro" id="IPR001257">
    <property type="entry name" value="Parvovirus_NS1_helicase"/>
</dbReference>